<reference evidence="8 9" key="1">
    <citation type="submission" date="2023-12" db="EMBL/GenBank/DDBJ databases">
        <title>Baltic Sea Cyanobacteria.</title>
        <authorList>
            <person name="Delbaje E."/>
            <person name="Fewer D.P."/>
            <person name="Shishido T.K."/>
        </authorList>
    </citation>
    <scope>NUCLEOTIDE SEQUENCE [LARGE SCALE GENOMIC DNA]</scope>
    <source>
        <strain evidence="8 9">UHCC 0370</strain>
    </source>
</reference>
<feature type="transmembrane region" description="Helical" evidence="6">
    <location>
        <begin position="73"/>
        <end position="95"/>
    </location>
</feature>
<keyword evidence="9" id="KW-1185">Reference proteome</keyword>
<keyword evidence="4 6" id="KW-1133">Transmembrane helix</keyword>
<feature type="domain" description="EamA" evidence="7">
    <location>
        <begin position="163"/>
        <end position="272"/>
    </location>
</feature>
<dbReference type="PANTHER" id="PTHR32322:SF9">
    <property type="entry name" value="AMINO-ACID METABOLITE EFFLUX PUMP-RELATED"/>
    <property type="match status" value="1"/>
</dbReference>
<name>A0ABU5TDY4_9CYAN</name>
<evidence type="ECO:0000256" key="2">
    <source>
        <dbReference type="ARBA" id="ARBA00007362"/>
    </source>
</evidence>
<keyword evidence="5 6" id="KW-0472">Membrane</keyword>
<sequence>MLLHQVSGRSRLGLALSLLTVLLWGFLAIALKIVLQELDPFTVTWFRFTVSGVVLGIYLALRQQLPTWQQLQKVSLPLFLVAVGGLSLNYILFLIGVGKTSANNAQVITQIAPVMMGMASLVIFKEKYNYRQWGGVAILVCGLLLFSHDQVRSLVTSFDTYMLGNMLLVLGAIVWAFYGLAQKQLLLNLPSTSVLLCLYLSAAMLFAPMAQPDRLLTLSGLPLIALIFCAFNTLIAYGAFAAALEHWEASRVSAVITLAPLVTLAASAILPNFVPQFLPPSPLSLLGYTGAIAVVLGSMVISLCASRKSQFP</sequence>
<evidence type="ECO:0000256" key="1">
    <source>
        <dbReference type="ARBA" id="ARBA00004141"/>
    </source>
</evidence>
<dbReference type="PANTHER" id="PTHR32322">
    <property type="entry name" value="INNER MEMBRANE TRANSPORTER"/>
    <property type="match status" value="1"/>
</dbReference>
<proteinExistence type="inferred from homology"/>
<dbReference type="InterPro" id="IPR050638">
    <property type="entry name" value="AA-Vitamin_Transporters"/>
</dbReference>
<evidence type="ECO:0000256" key="4">
    <source>
        <dbReference type="ARBA" id="ARBA00022989"/>
    </source>
</evidence>
<comment type="subcellular location">
    <subcellularLocation>
        <location evidence="1">Membrane</location>
        <topology evidence="1">Multi-pass membrane protein</topology>
    </subcellularLocation>
</comment>
<evidence type="ECO:0000256" key="6">
    <source>
        <dbReference type="SAM" id="Phobius"/>
    </source>
</evidence>
<evidence type="ECO:0000313" key="8">
    <source>
        <dbReference type="EMBL" id="MEA5476253.1"/>
    </source>
</evidence>
<organism evidence="8 9">
    <name type="scientific">Pseudanabaena galeata UHCC 0370</name>
    <dbReference type="NCBI Taxonomy" id="3110310"/>
    <lineage>
        <taxon>Bacteria</taxon>
        <taxon>Bacillati</taxon>
        <taxon>Cyanobacteriota</taxon>
        <taxon>Cyanophyceae</taxon>
        <taxon>Pseudanabaenales</taxon>
        <taxon>Pseudanabaenaceae</taxon>
        <taxon>Pseudanabaena</taxon>
    </lineage>
</organism>
<comment type="similarity">
    <text evidence="2">Belongs to the EamA transporter family.</text>
</comment>
<evidence type="ECO:0000259" key="7">
    <source>
        <dbReference type="Pfam" id="PF00892"/>
    </source>
</evidence>
<evidence type="ECO:0000256" key="3">
    <source>
        <dbReference type="ARBA" id="ARBA00022692"/>
    </source>
</evidence>
<feature type="transmembrane region" description="Helical" evidence="6">
    <location>
        <begin position="252"/>
        <end position="273"/>
    </location>
</feature>
<dbReference type="EMBL" id="JAYGIE010000003">
    <property type="protein sequence ID" value="MEA5476253.1"/>
    <property type="molecule type" value="Genomic_DNA"/>
</dbReference>
<feature type="domain" description="EamA" evidence="7">
    <location>
        <begin position="12"/>
        <end position="147"/>
    </location>
</feature>
<feature type="transmembrane region" description="Helical" evidence="6">
    <location>
        <begin position="160"/>
        <end position="178"/>
    </location>
</feature>
<feature type="transmembrane region" description="Helical" evidence="6">
    <location>
        <begin position="12"/>
        <end position="35"/>
    </location>
</feature>
<feature type="transmembrane region" description="Helical" evidence="6">
    <location>
        <begin position="131"/>
        <end position="148"/>
    </location>
</feature>
<dbReference type="Pfam" id="PF00892">
    <property type="entry name" value="EamA"/>
    <property type="match status" value="2"/>
</dbReference>
<gene>
    <name evidence="8" type="ORF">VB774_01350</name>
</gene>
<dbReference type="InterPro" id="IPR037185">
    <property type="entry name" value="EmrE-like"/>
</dbReference>
<feature type="transmembrane region" description="Helical" evidence="6">
    <location>
        <begin position="41"/>
        <end position="61"/>
    </location>
</feature>
<feature type="transmembrane region" description="Helical" evidence="6">
    <location>
        <begin position="285"/>
        <end position="305"/>
    </location>
</feature>
<evidence type="ECO:0000313" key="9">
    <source>
        <dbReference type="Proteomes" id="UP001301388"/>
    </source>
</evidence>
<evidence type="ECO:0000256" key="5">
    <source>
        <dbReference type="ARBA" id="ARBA00023136"/>
    </source>
</evidence>
<feature type="transmembrane region" description="Helical" evidence="6">
    <location>
        <begin position="107"/>
        <end position="124"/>
    </location>
</feature>
<dbReference type="Proteomes" id="UP001301388">
    <property type="component" value="Unassembled WGS sequence"/>
</dbReference>
<feature type="transmembrane region" description="Helical" evidence="6">
    <location>
        <begin position="219"/>
        <end position="240"/>
    </location>
</feature>
<comment type="caution">
    <text evidence="8">The sequence shown here is derived from an EMBL/GenBank/DDBJ whole genome shotgun (WGS) entry which is preliminary data.</text>
</comment>
<dbReference type="RefSeq" id="WP_323259216.1">
    <property type="nucleotide sequence ID" value="NZ_JAYGIE010000003.1"/>
</dbReference>
<keyword evidence="3 6" id="KW-0812">Transmembrane</keyword>
<accession>A0ABU5TDY4</accession>
<dbReference type="SUPFAM" id="SSF103481">
    <property type="entry name" value="Multidrug resistance efflux transporter EmrE"/>
    <property type="match status" value="1"/>
</dbReference>
<dbReference type="InterPro" id="IPR000620">
    <property type="entry name" value="EamA_dom"/>
</dbReference>
<feature type="transmembrane region" description="Helical" evidence="6">
    <location>
        <begin position="185"/>
        <end position="207"/>
    </location>
</feature>
<protein>
    <submittedName>
        <fullName evidence="8">DMT family transporter</fullName>
    </submittedName>
</protein>